<name>A0A511NJ16_9FLAO</name>
<dbReference type="Proteomes" id="UP000321245">
    <property type="component" value="Unassembled WGS sequence"/>
</dbReference>
<sequence>MEILPSGFDYYKRKIVKDCVLGTSEEIEHDLVLKKALKWAELNINLLNPDKQHQIFPIHLHFFTTSSVIILSGMAELENSVLRLNIHELSIPRRIIKLTSGKLHYLNDSLEVYCSERHKNLRDLARHYNKDYQQFQQDCKSYFRSTFYQFYTKVKMIHAVDDILFSKMCFKEIADKNGFTDYNNMYKIFNTKYDFPLDKIPRFLFED</sequence>
<dbReference type="STRING" id="1218108.GCA_000382425_03448"/>
<dbReference type="EMBL" id="BJXC01000019">
    <property type="protein sequence ID" value="GEM52736.1"/>
    <property type="molecule type" value="Genomic_DNA"/>
</dbReference>
<dbReference type="GO" id="GO:0043565">
    <property type="term" value="F:sequence-specific DNA binding"/>
    <property type="evidence" value="ECO:0007669"/>
    <property type="project" value="InterPro"/>
</dbReference>
<comment type="caution">
    <text evidence="2">The sequence shown here is derived from an EMBL/GenBank/DDBJ whole genome shotgun (WGS) entry which is preliminary data.</text>
</comment>
<evidence type="ECO:0000313" key="2">
    <source>
        <dbReference type="EMBL" id="GEM52736.1"/>
    </source>
</evidence>
<feature type="domain" description="HTH araC/xylS-type" evidence="1">
    <location>
        <begin position="100"/>
        <end position="203"/>
    </location>
</feature>
<dbReference type="PROSITE" id="PS01124">
    <property type="entry name" value="HTH_ARAC_FAMILY_2"/>
    <property type="match status" value="1"/>
</dbReference>
<gene>
    <name evidence="2" type="ORF">EB1_25260</name>
</gene>
<organism evidence="2 3">
    <name type="scientific">Empedobacter brevis NBRC 14943 = ATCC 43319</name>
    <dbReference type="NCBI Taxonomy" id="1218108"/>
    <lineage>
        <taxon>Bacteria</taxon>
        <taxon>Pseudomonadati</taxon>
        <taxon>Bacteroidota</taxon>
        <taxon>Flavobacteriia</taxon>
        <taxon>Flavobacteriales</taxon>
        <taxon>Weeksellaceae</taxon>
        <taxon>Empedobacter</taxon>
    </lineage>
</organism>
<evidence type="ECO:0000259" key="1">
    <source>
        <dbReference type="PROSITE" id="PS01124"/>
    </source>
</evidence>
<keyword evidence="3" id="KW-1185">Reference proteome</keyword>
<dbReference type="Gene3D" id="1.10.10.60">
    <property type="entry name" value="Homeodomain-like"/>
    <property type="match status" value="1"/>
</dbReference>
<evidence type="ECO:0000313" key="3">
    <source>
        <dbReference type="Proteomes" id="UP000321245"/>
    </source>
</evidence>
<accession>A0A511NJ16</accession>
<reference evidence="2 3" key="1">
    <citation type="submission" date="2019-07" db="EMBL/GenBank/DDBJ databases">
        <title>Whole genome shotgun sequence of Empedobacter brevis NBRC 14943.</title>
        <authorList>
            <person name="Hosoyama A."/>
            <person name="Uohara A."/>
            <person name="Ohji S."/>
            <person name="Ichikawa N."/>
        </authorList>
    </citation>
    <scope>NUCLEOTIDE SEQUENCE [LARGE SCALE GENOMIC DNA]</scope>
    <source>
        <strain evidence="2 3">NBRC 14943</strain>
    </source>
</reference>
<proteinExistence type="predicted"/>
<dbReference type="AlphaFoldDB" id="A0A511NJ16"/>
<dbReference type="InterPro" id="IPR018060">
    <property type="entry name" value="HTH_AraC"/>
</dbReference>
<dbReference type="GO" id="GO:0003700">
    <property type="term" value="F:DNA-binding transcription factor activity"/>
    <property type="evidence" value="ECO:0007669"/>
    <property type="project" value="InterPro"/>
</dbReference>
<protein>
    <recommendedName>
        <fullName evidence="1">HTH araC/xylS-type domain-containing protein</fullName>
    </recommendedName>
</protein>